<keyword evidence="5" id="KW-0028">Amino-acid biosynthesis</keyword>
<evidence type="ECO:0000313" key="12">
    <source>
        <dbReference type="Proteomes" id="UP000319931"/>
    </source>
</evidence>
<comment type="subunit">
    <text evidence="5">Homodimer.</text>
</comment>
<dbReference type="InterPro" id="IPR000183">
    <property type="entry name" value="Orn/DAP/Arg_de-COase"/>
</dbReference>
<dbReference type="GO" id="GO:0008836">
    <property type="term" value="F:diaminopimelate decarboxylase activity"/>
    <property type="evidence" value="ECO:0007669"/>
    <property type="project" value="UniProtKB-UniRule"/>
</dbReference>
<reference evidence="11 12" key="1">
    <citation type="journal article" date="2019" name="Environ. Microbiol.">
        <title>Species interactions and distinct microbial communities in high Arctic permafrost affected cryosols are associated with the CH4 and CO2 gas fluxes.</title>
        <authorList>
            <person name="Altshuler I."/>
            <person name="Hamel J."/>
            <person name="Turney S."/>
            <person name="Magnuson E."/>
            <person name="Levesque R."/>
            <person name="Greer C."/>
            <person name="Whyte L.G."/>
        </authorList>
    </citation>
    <scope>NUCLEOTIDE SEQUENCE [LARGE SCALE GENOMIC DNA]</scope>
    <source>
        <strain evidence="11 12">E6.1</strain>
    </source>
</reference>
<dbReference type="Proteomes" id="UP000319931">
    <property type="component" value="Unassembled WGS sequence"/>
</dbReference>
<comment type="similarity">
    <text evidence="5">Belongs to the Orn/Lys/Arg decarboxylase class-II family. LysA subfamily.</text>
</comment>
<dbReference type="InterPro" id="IPR009006">
    <property type="entry name" value="Ala_racemase/Decarboxylase_C"/>
</dbReference>
<dbReference type="RefSeq" id="WP_140851098.1">
    <property type="nucleotide sequence ID" value="NZ_RCZC01000004.1"/>
</dbReference>
<keyword evidence="2 5" id="KW-0210">Decarboxylase</keyword>
<dbReference type="HAMAP" id="MF_02120">
    <property type="entry name" value="LysA"/>
    <property type="match status" value="1"/>
</dbReference>
<dbReference type="Gene3D" id="2.40.37.10">
    <property type="entry name" value="Lyase, Ornithine Decarboxylase, Chain A, domain 1"/>
    <property type="match status" value="1"/>
</dbReference>
<proteinExistence type="inferred from homology"/>
<keyword evidence="3 5" id="KW-0663">Pyridoxal phosphate</keyword>
<accession>A0A502FR55</accession>
<comment type="function">
    <text evidence="5">Specifically catalyzes the decarboxylation of meso-diaminopimelate (meso-DAP) to L-lysine.</text>
</comment>
<dbReference type="GO" id="GO:0030170">
    <property type="term" value="F:pyridoxal phosphate binding"/>
    <property type="evidence" value="ECO:0007669"/>
    <property type="project" value="UniProtKB-UniRule"/>
</dbReference>
<feature type="binding site" evidence="5">
    <location>
        <position position="373"/>
    </location>
    <ligand>
        <name>substrate</name>
    </ligand>
</feature>
<comment type="caution">
    <text evidence="11">The sequence shown here is derived from an EMBL/GenBank/DDBJ whole genome shotgun (WGS) entry which is preliminary data.</text>
</comment>
<dbReference type="PRINTS" id="PR01179">
    <property type="entry name" value="ODADCRBXLASE"/>
</dbReference>
<dbReference type="GO" id="GO:0009089">
    <property type="term" value="P:lysine biosynthetic process via diaminopimelate"/>
    <property type="evidence" value="ECO:0007669"/>
    <property type="project" value="UniProtKB-UniRule"/>
</dbReference>
<dbReference type="Pfam" id="PF02784">
    <property type="entry name" value="Orn_Arg_deC_N"/>
    <property type="match status" value="1"/>
</dbReference>
<evidence type="ECO:0000256" key="7">
    <source>
        <dbReference type="PIRSR" id="PIRSR600183-50"/>
    </source>
</evidence>
<evidence type="ECO:0000256" key="4">
    <source>
        <dbReference type="ARBA" id="ARBA00023239"/>
    </source>
</evidence>
<dbReference type="FunFam" id="3.20.20.10:FF:000003">
    <property type="entry name" value="Diaminopimelate decarboxylase"/>
    <property type="match status" value="1"/>
</dbReference>
<dbReference type="OrthoDB" id="9802241at2"/>
<dbReference type="PANTHER" id="PTHR43727">
    <property type="entry name" value="DIAMINOPIMELATE DECARBOXYLASE"/>
    <property type="match status" value="1"/>
</dbReference>
<comment type="cofactor">
    <cofactor evidence="1 5 7 8">
        <name>pyridoxal 5'-phosphate</name>
        <dbReference type="ChEBI" id="CHEBI:597326"/>
    </cofactor>
</comment>
<dbReference type="PRINTS" id="PR01181">
    <property type="entry name" value="DAPDCRBXLASE"/>
</dbReference>
<dbReference type="InterPro" id="IPR029066">
    <property type="entry name" value="PLP-binding_barrel"/>
</dbReference>
<evidence type="ECO:0000256" key="3">
    <source>
        <dbReference type="ARBA" id="ARBA00022898"/>
    </source>
</evidence>
<dbReference type="InterPro" id="IPR022644">
    <property type="entry name" value="De-COase2_N"/>
</dbReference>
<feature type="binding site" evidence="5">
    <location>
        <position position="373"/>
    </location>
    <ligand>
        <name>pyridoxal 5'-phosphate</name>
        <dbReference type="ChEBI" id="CHEBI:597326"/>
    </ligand>
</feature>
<dbReference type="Gene3D" id="3.20.20.10">
    <property type="entry name" value="Alanine racemase"/>
    <property type="match status" value="1"/>
</dbReference>
<keyword evidence="12" id="KW-1185">Reference proteome</keyword>
<dbReference type="CDD" id="cd06828">
    <property type="entry name" value="PLPDE_III_DapDC"/>
    <property type="match status" value="1"/>
</dbReference>
<sequence>MSLPFECRDGVLHAEDVPLPAIAAAVGTPAYVYSTAALRTSARAFRAGLAPVPRKHLAFAVKANPNLAVLRLLAEEGYGADIVSAGEMLHALAAGMPASSIIFSGVGKSRRELAAALDAGIGQFNLELEEEGVVLAAMAAARGQRASAVLRVNPDIDAGTHAKISTGRKQNKFGVAIDDAVEIYARLARLDGLALRGVAIHIGSQLLDLDPLELAYSRVGSLVADLRAAGHAITHVDLGGGLGLSYRPGDVVPSPAAYGTMVARATRDWNVTLMFEPGRFVAGEAGVLLTEVLWVKPGAVVPYVIVDAAMNDLARPALYDAFHDFVAVHPTGARMVANIAGPVCESGDTFAMGRDIDAVSAGDLAVFRTAGAYGATMASTYNCRALVPEVLIDGGRFAVVADRIAPEAMLAAQHIPLWMTHDDEYVSDPVSPRRAA</sequence>
<evidence type="ECO:0000256" key="2">
    <source>
        <dbReference type="ARBA" id="ARBA00022793"/>
    </source>
</evidence>
<dbReference type="SUPFAM" id="SSF51419">
    <property type="entry name" value="PLP-binding barrel"/>
    <property type="match status" value="1"/>
</dbReference>
<feature type="binding site" evidence="5">
    <location>
        <position position="345"/>
    </location>
    <ligand>
        <name>substrate</name>
    </ligand>
</feature>
<dbReference type="EMBL" id="RCZC01000004">
    <property type="protein sequence ID" value="TPG52028.1"/>
    <property type="molecule type" value="Genomic_DNA"/>
</dbReference>
<evidence type="ECO:0000256" key="6">
    <source>
        <dbReference type="NCBIfam" id="TIGR01048"/>
    </source>
</evidence>
<dbReference type="AlphaFoldDB" id="A0A502FR55"/>
<dbReference type="PROSITE" id="PS00878">
    <property type="entry name" value="ODR_DC_2_1"/>
    <property type="match status" value="1"/>
</dbReference>
<feature type="binding site" evidence="5">
    <location>
        <position position="279"/>
    </location>
    <ligand>
        <name>substrate</name>
    </ligand>
</feature>
<gene>
    <name evidence="5 11" type="primary">lysA</name>
    <name evidence="11" type="ORF">EAH76_15010</name>
</gene>
<evidence type="ECO:0000259" key="10">
    <source>
        <dbReference type="Pfam" id="PF02784"/>
    </source>
</evidence>
<evidence type="ECO:0000313" key="11">
    <source>
        <dbReference type="EMBL" id="TPG52028.1"/>
    </source>
</evidence>
<evidence type="ECO:0000256" key="5">
    <source>
        <dbReference type="HAMAP-Rule" id="MF_02120"/>
    </source>
</evidence>
<evidence type="ECO:0000256" key="8">
    <source>
        <dbReference type="RuleBase" id="RU003738"/>
    </source>
</evidence>
<feature type="domain" description="Orn/DAP/Arg decarboxylase 2 N-terminal" evidence="10">
    <location>
        <begin position="45"/>
        <end position="282"/>
    </location>
</feature>
<evidence type="ECO:0000256" key="1">
    <source>
        <dbReference type="ARBA" id="ARBA00001933"/>
    </source>
</evidence>
<keyword evidence="5 8" id="KW-0457">Lysine biosynthesis</keyword>
<dbReference type="PANTHER" id="PTHR43727:SF2">
    <property type="entry name" value="GROUP IV DECARBOXYLASE"/>
    <property type="match status" value="1"/>
</dbReference>
<dbReference type="UniPathway" id="UPA00034">
    <property type="reaction ID" value="UER00027"/>
</dbReference>
<feature type="binding site" evidence="5">
    <location>
        <position position="319"/>
    </location>
    <ligand>
        <name>substrate</name>
    </ligand>
</feature>
<name>A0A502FR55_9SPHN</name>
<feature type="binding site" evidence="5">
    <location>
        <begin position="276"/>
        <end position="279"/>
    </location>
    <ligand>
        <name>pyridoxal 5'-phosphate</name>
        <dbReference type="ChEBI" id="CHEBI:597326"/>
    </ligand>
</feature>
<dbReference type="InterPro" id="IPR002986">
    <property type="entry name" value="DAP_deCOOHase_LysA"/>
</dbReference>
<keyword evidence="4 5" id="KW-0456">Lyase</keyword>
<dbReference type="InterPro" id="IPR022653">
    <property type="entry name" value="De-COase2_pyr-phos_BS"/>
</dbReference>
<dbReference type="Pfam" id="PF00278">
    <property type="entry name" value="Orn_DAP_Arg_deC"/>
    <property type="match status" value="1"/>
</dbReference>
<feature type="modified residue" description="N6-(pyridoxal phosphate)lysine" evidence="5 7">
    <location>
        <position position="62"/>
    </location>
</feature>
<feature type="active site" description="Proton donor" evidence="7">
    <location>
        <position position="344"/>
    </location>
</feature>
<dbReference type="InterPro" id="IPR022643">
    <property type="entry name" value="De-COase2_C"/>
</dbReference>
<comment type="pathway">
    <text evidence="5 8">Amino-acid biosynthesis; L-lysine biosynthesis via DAP pathway; L-lysine from DL-2,6-diaminopimelate: step 1/1.</text>
</comment>
<comment type="catalytic activity">
    <reaction evidence="5 8">
        <text>meso-2,6-diaminopimelate + H(+) = L-lysine + CO2</text>
        <dbReference type="Rhea" id="RHEA:15101"/>
        <dbReference type="ChEBI" id="CHEBI:15378"/>
        <dbReference type="ChEBI" id="CHEBI:16526"/>
        <dbReference type="ChEBI" id="CHEBI:32551"/>
        <dbReference type="ChEBI" id="CHEBI:57791"/>
        <dbReference type="EC" id="4.1.1.20"/>
    </reaction>
</comment>
<organism evidence="11 12">
    <name type="scientific">Sphingomonas glacialis</name>
    <dbReference type="NCBI Taxonomy" id="658225"/>
    <lineage>
        <taxon>Bacteria</taxon>
        <taxon>Pseudomonadati</taxon>
        <taxon>Pseudomonadota</taxon>
        <taxon>Alphaproteobacteria</taxon>
        <taxon>Sphingomonadales</taxon>
        <taxon>Sphingomonadaceae</taxon>
        <taxon>Sphingomonas</taxon>
    </lineage>
</organism>
<protein>
    <recommendedName>
        <fullName evidence="5 6">Diaminopimelate decarboxylase</fullName>
        <shortName evidence="5">DAP decarboxylase</shortName>
        <shortName evidence="5">DAPDC</shortName>
        <ecNumber evidence="5 6">4.1.1.20</ecNumber>
    </recommendedName>
</protein>
<dbReference type="EC" id="4.1.1.20" evidence="5 6"/>
<feature type="domain" description="Orn/DAP/Arg decarboxylase 2 C-terminal" evidence="9">
    <location>
        <begin position="31"/>
        <end position="371"/>
    </location>
</feature>
<dbReference type="SUPFAM" id="SSF50621">
    <property type="entry name" value="Alanine racemase C-terminal domain-like"/>
    <property type="match status" value="1"/>
</dbReference>
<evidence type="ECO:0000259" key="9">
    <source>
        <dbReference type="Pfam" id="PF00278"/>
    </source>
</evidence>
<feature type="binding site" evidence="5">
    <location>
        <position position="241"/>
    </location>
    <ligand>
        <name>pyridoxal 5'-phosphate</name>
        <dbReference type="ChEBI" id="CHEBI:597326"/>
    </ligand>
</feature>
<dbReference type="NCBIfam" id="TIGR01048">
    <property type="entry name" value="lysA"/>
    <property type="match status" value="1"/>
</dbReference>
<feature type="binding site" evidence="5">
    <location>
        <position position="315"/>
    </location>
    <ligand>
        <name>substrate</name>
    </ligand>
</feature>